<dbReference type="FunFam" id="3.30.830.10:FF:000042">
    <property type="entry name" value="Zinc metalloprotease, putative"/>
    <property type="match status" value="1"/>
</dbReference>
<evidence type="ECO:0000259" key="2">
    <source>
        <dbReference type="Pfam" id="PF00675"/>
    </source>
</evidence>
<keyword evidence="4" id="KW-0482">Metalloprotease</keyword>
<dbReference type="GO" id="GO:0046872">
    <property type="term" value="F:metal ion binding"/>
    <property type="evidence" value="ECO:0007669"/>
    <property type="project" value="InterPro"/>
</dbReference>
<evidence type="ECO:0000313" key="4">
    <source>
        <dbReference type="EMBL" id="PMD34524.1"/>
    </source>
</evidence>
<keyword evidence="4" id="KW-0378">Hydrolase</keyword>
<dbReference type="SUPFAM" id="SSF63411">
    <property type="entry name" value="LuxS/MPP-like metallohydrolase"/>
    <property type="match status" value="4"/>
</dbReference>
<keyword evidence="5" id="KW-1185">Reference proteome</keyword>
<sequence>MAGYTPAKRLAVATVFVPLLAIILYQAVNLSWPSDHPRLHSLFQHIKMPSQIRKPYFRTIQKFKADYSPASFSQYVSERTGMHVVVVDQKGPKVQGYFALATEIFDDSGSPHTLEHLVFMGSKSYQYKGLLDKLSSRAYSNTNAWTATDHTAYTLDTAGWEGFAQILPVYLEHVILPTLTDEGCYTEVHHIDGEGNDAGVVYSEMQGVQNNGGEIMDLRARRLLYPGNVGFRYETGGLMENLRVLTADRIRAFHKEMYQPKNLCLVLVGEVDEDHLLQILDDFEDGVLDDIPKPSAPFKRPWTESAQPPAIKQTIVESVPFPEEDESMGDILISMFGPDCNDAPKMAALNVLLTYLAGSSVSVLENTMVEKEELASSIGYWYDARPDTVIWFQPSGVATEKLAFVEQRLFEILKDVASKPLDMNYMLDCIRRERRQLKFNAESSSSFYANGVINDFLFGKRDGSTLKDLGTISEYEKLEEWTDGQWRDFLKKWITDAPHISLLGTPSKELAEKTKAKEEKRLAARREELGPEGLAKLGEKLKAAIAKNDIEIPDSILRKWPVPGVESIHFIESTSARSGLAKKLGTPSNRVQKVIDASANLPLFLQFEDVPTNFVHITVLLGTSEIKTEYRPLLPLFMDNFFNTPIIQNGKKIEFEEVVTRLEQDTISYSMTGGGRAMNDPESIAIQFQVEPEKYAAAVEWIRTMMFDSVFDETRLNAGLAKILAEIPEAKRNGNSMMYAVDAMIHLDNDSSVKARGTLIKAVYMKRLKKLLSKEPETVLSWLEALRKSLFTFNNIRTLVIANVEKLPNPVEAWKPLIAGMDTKSPMLPHVKMSQRLSPDGHNPGEYGAVIVPMPTIDSSFLLSSAKGPTSPTDPILPALMVAISFLEAVEGPLWVAVRGKGLAYGSGFKRDPDGGFVQFSVYRSPDAYRAFVAAKAVVESYINGEAKFEQSALEGAISGIVVGFADEQSTMSTAGQFHFVNGVIRGVDDDYNTRMLKAVRNVTVDEIKKVMKDVLMPAFTPGVSNVVVTCAPIMEEGITKGFTTSGFKTQVQPLSAFHESYGLESDEDEDHDDEDEDEDEEMDDVDGETEDGTEEE</sequence>
<dbReference type="FunFam" id="3.30.830.10:FF:000015">
    <property type="entry name" value="Putative zinc metalloprotease"/>
    <property type="match status" value="1"/>
</dbReference>
<dbReference type="Gene3D" id="3.30.830.10">
    <property type="entry name" value="Metalloenzyme, LuxS/M16 peptidase-like"/>
    <property type="match status" value="4"/>
</dbReference>
<gene>
    <name evidence="4" type="ORF">L207DRAFT_467172</name>
</gene>
<dbReference type="InterPro" id="IPR011765">
    <property type="entry name" value="Pept_M16_N"/>
</dbReference>
<name>A0A2J6R7N3_HYAVF</name>
<dbReference type="OrthoDB" id="4953at2759"/>
<evidence type="ECO:0000313" key="5">
    <source>
        <dbReference type="Proteomes" id="UP000235786"/>
    </source>
</evidence>
<keyword evidence="4" id="KW-0645">Protease</keyword>
<dbReference type="Pfam" id="PF05193">
    <property type="entry name" value="Peptidase_M16_C"/>
    <property type="match status" value="1"/>
</dbReference>
<feature type="region of interest" description="Disordered" evidence="1">
    <location>
        <begin position="1057"/>
        <end position="1097"/>
    </location>
</feature>
<proteinExistence type="predicted"/>
<dbReference type="InterPro" id="IPR011249">
    <property type="entry name" value="Metalloenz_LuxS/M16"/>
</dbReference>
<dbReference type="InterPro" id="IPR007863">
    <property type="entry name" value="Peptidase_M16_C"/>
</dbReference>
<dbReference type="EMBL" id="KZ613953">
    <property type="protein sequence ID" value="PMD34524.1"/>
    <property type="molecule type" value="Genomic_DNA"/>
</dbReference>
<dbReference type="GO" id="GO:0006508">
    <property type="term" value="P:proteolysis"/>
    <property type="evidence" value="ECO:0007669"/>
    <property type="project" value="UniProtKB-KW"/>
</dbReference>
<evidence type="ECO:0000259" key="3">
    <source>
        <dbReference type="Pfam" id="PF05193"/>
    </source>
</evidence>
<feature type="compositionally biased region" description="Acidic residues" evidence="1">
    <location>
        <begin position="1065"/>
        <end position="1097"/>
    </location>
</feature>
<feature type="domain" description="Peptidase M16 N-terminal" evidence="2">
    <location>
        <begin position="108"/>
        <end position="191"/>
    </location>
</feature>
<dbReference type="Pfam" id="PF00675">
    <property type="entry name" value="Peptidase_M16"/>
    <property type="match status" value="1"/>
</dbReference>
<dbReference type="GO" id="GO:0008237">
    <property type="term" value="F:metallopeptidase activity"/>
    <property type="evidence" value="ECO:0007669"/>
    <property type="project" value="UniProtKB-KW"/>
</dbReference>
<dbReference type="FunFam" id="3.30.830.10:FF:000031">
    <property type="entry name" value="Putative zinc metalloprotease"/>
    <property type="match status" value="1"/>
</dbReference>
<organism evidence="4 5">
    <name type="scientific">Hyaloscypha variabilis (strain UAMH 11265 / GT02V1 / F)</name>
    <name type="common">Meliniomyces variabilis</name>
    <dbReference type="NCBI Taxonomy" id="1149755"/>
    <lineage>
        <taxon>Eukaryota</taxon>
        <taxon>Fungi</taxon>
        <taxon>Dikarya</taxon>
        <taxon>Ascomycota</taxon>
        <taxon>Pezizomycotina</taxon>
        <taxon>Leotiomycetes</taxon>
        <taxon>Helotiales</taxon>
        <taxon>Hyaloscyphaceae</taxon>
        <taxon>Hyaloscypha</taxon>
        <taxon>Hyaloscypha variabilis</taxon>
    </lineage>
</organism>
<dbReference type="Proteomes" id="UP000235786">
    <property type="component" value="Unassembled WGS sequence"/>
</dbReference>
<dbReference type="AlphaFoldDB" id="A0A2J6R7N3"/>
<dbReference type="PANTHER" id="PTHR43016">
    <property type="entry name" value="PRESEQUENCE PROTEASE"/>
    <property type="match status" value="1"/>
</dbReference>
<dbReference type="STRING" id="1149755.A0A2J6R7N3"/>
<dbReference type="PANTHER" id="PTHR43016:SF16">
    <property type="entry name" value="METALLOPROTEASE, PUTATIVE (AFU_ORTHOLOGUE AFUA_4G07610)-RELATED"/>
    <property type="match status" value="1"/>
</dbReference>
<protein>
    <submittedName>
        <fullName evidence="4">Zinc metalloprotease-like protein</fullName>
    </submittedName>
</protein>
<feature type="domain" description="Peptidase M16 C-terminal" evidence="3">
    <location>
        <begin position="245"/>
        <end position="424"/>
    </location>
</feature>
<dbReference type="FunFam" id="3.30.830.10:FF:000036">
    <property type="entry name" value="Putative zinc metalloprotease"/>
    <property type="match status" value="1"/>
</dbReference>
<reference evidence="4 5" key="1">
    <citation type="submission" date="2016-04" db="EMBL/GenBank/DDBJ databases">
        <title>A degradative enzymes factory behind the ericoid mycorrhizal symbiosis.</title>
        <authorList>
            <consortium name="DOE Joint Genome Institute"/>
            <person name="Martino E."/>
            <person name="Morin E."/>
            <person name="Grelet G."/>
            <person name="Kuo A."/>
            <person name="Kohler A."/>
            <person name="Daghino S."/>
            <person name="Barry K."/>
            <person name="Choi C."/>
            <person name="Cichocki N."/>
            <person name="Clum A."/>
            <person name="Copeland A."/>
            <person name="Hainaut M."/>
            <person name="Haridas S."/>
            <person name="Labutti K."/>
            <person name="Lindquist E."/>
            <person name="Lipzen A."/>
            <person name="Khouja H.-R."/>
            <person name="Murat C."/>
            <person name="Ohm R."/>
            <person name="Olson A."/>
            <person name="Spatafora J."/>
            <person name="Veneault-Fourrey C."/>
            <person name="Henrissat B."/>
            <person name="Grigoriev I."/>
            <person name="Martin F."/>
            <person name="Perotto S."/>
        </authorList>
    </citation>
    <scope>NUCLEOTIDE SEQUENCE [LARGE SCALE GENOMIC DNA]</scope>
    <source>
        <strain evidence="4 5">F</strain>
    </source>
</reference>
<accession>A0A2J6R7N3</accession>
<evidence type="ECO:0000256" key="1">
    <source>
        <dbReference type="SAM" id="MobiDB-lite"/>
    </source>
</evidence>